<name>D6RGS6_MOUSE</name>
<dbReference type="Ensembl" id="ENSMUST00000143721.2">
    <property type="protein sequence ID" value="ENSMUSP00000122047.2"/>
    <property type="gene ID" value="ENSMUSG00000028019.10"/>
</dbReference>
<accession>D6RGS6</accession>
<keyword evidence="2" id="KW-0732">Signal</keyword>
<evidence type="ECO:0000313" key="4">
    <source>
        <dbReference type="MGI" id="MGI:1859631"/>
    </source>
</evidence>
<feature type="signal peptide" evidence="2">
    <location>
        <begin position="1"/>
        <end position="22"/>
    </location>
</feature>
<evidence type="ECO:0000313" key="3">
    <source>
        <dbReference type="Ensembl" id="ENSMUSP00000122047.2"/>
    </source>
</evidence>
<evidence type="ECO:0000256" key="1">
    <source>
        <dbReference type="SAM" id="MobiDB-lite"/>
    </source>
</evidence>
<evidence type="ECO:0000313" key="5">
    <source>
        <dbReference type="Proteomes" id="UP000000589"/>
    </source>
</evidence>
<dbReference type="MGI" id="MGI:1859631">
    <property type="gene designation" value="Pdgfc"/>
</dbReference>
<proteinExistence type="predicted"/>
<dbReference type="HOGENOM" id="CLU_211727_0_0_1"/>
<dbReference type="AlphaFoldDB" id="D6RGS6"/>
<feature type="region of interest" description="Disordered" evidence="1">
    <location>
        <begin position="18"/>
        <end position="57"/>
    </location>
</feature>
<dbReference type="Antibodypedia" id="28096">
    <property type="antibodies" value="355 antibodies from 29 providers"/>
</dbReference>
<dbReference type="Bgee" id="ENSMUSG00000028019">
    <property type="expression patterns" value="Expressed in indifferent gonad and 286 other cell types or tissues"/>
</dbReference>
<protein>
    <submittedName>
        <fullName evidence="3">Platelet-derived growth factor, C polypeptide</fullName>
    </submittedName>
</protein>
<reference evidence="3" key="3">
    <citation type="submission" date="2025-05" db="UniProtKB">
        <authorList>
            <consortium name="Ensembl"/>
        </authorList>
    </citation>
    <scope>IDENTIFICATION</scope>
    <source>
        <strain evidence="3">C57BL/6J</strain>
    </source>
</reference>
<dbReference type="Proteomes" id="UP000000589">
    <property type="component" value="Chromosome 3"/>
</dbReference>
<organism evidence="3 5">
    <name type="scientific">Mus musculus</name>
    <name type="common">Mouse</name>
    <dbReference type="NCBI Taxonomy" id="10090"/>
    <lineage>
        <taxon>Eukaryota</taxon>
        <taxon>Metazoa</taxon>
        <taxon>Chordata</taxon>
        <taxon>Craniata</taxon>
        <taxon>Vertebrata</taxon>
        <taxon>Euteleostomi</taxon>
        <taxon>Mammalia</taxon>
        <taxon>Eutheria</taxon>
        <taxon>Euarchontoglires</taxon>
        <taxon>Glires</taxon>
        <taxon>Rodentia</taxon>
        <taxon>Myomorpha</taxon>
        <taxon>Muroidea</taxon>
        <taxon>Muridae</taxon>
        <taxon>Murinae</taxon>
        <taxon>Mus</taxon>
        <taxon>Mus</taxon>
    </lineage>
</organism>
<feature type="chain" id="PRO_5015088620" evidence="2">
    <location>
        <begin position="23"/>
        <end position="57"/>
    </location>
</feature>
<reference evidence="3" key="2">
    <citation type="journal article" date="2011" name="PLoS Biol.">
        <title>Modernizing reference genome assemblies.</title>
        <authorList>
            <person name="Church D.M."/>
            <person name="Schneider V.A."/>
            <person name="Graves T."/>
            <person name="Auger K."/>
            <person name="Cunningham F."/>
            <person name="Bouk N."/>
            <person name="Chen H.C."/>
            <person name="Agarwala R."/>
            <person name="McLaren W.M."/>
            <person name="Ritchie G.R."/>
            <person name="Albracht D."/>
            <person name="Kremitzki M."/>
            <person name="Rock S."/>
            <person name="Kotkiewicz H."/>
            <person name="Kremitzki C."/>
            <person name="Wollam A."/>
            <person name="Trani L."/>
            <person name="Fulton L."/>
            <person name="Fulton R."/>
            <person name="Matthews L."/>
            <person name="Whitehead S."/>
            <person name="Chow W."/>
            <person name="Torrance J."/>
            <person name="Dunn M."/>
            <person name="Harden G."/>
            <person name="Threadgold G."/>
            <person name="Wood J."/>
            <person name="Collins J."/>
            <person name="Heath P."/>
            <person name="Griffiths G."/>
            <person name="Pelan S."/>
            <person name="Grafham D."/>
            <person name="Eichler E.E."/>
            <person name="Weinstock G."/>
            <person name="Mardis E.R."/>
            <person name="Wilson R.K."/>
            <person name="Howe K."/>
            <person name="Flicek P."/>
            <person name="Hubbard T."/>
        </authorList>
    </citation>
    <scope>NUCLEOTIDE SEQUENCE [LARGE SCALE GENOMIC DNA]</scope>
    <source>
        <strain evidence="3">C57BL/6J</strain>
    </source>
</reference>
<dbReference type="ExpressionAtlas" id="D6RGS6">
    <property type="expression patterns" value="baseline and differential"/>
</dbReference>
<gene>
    <name evidence="3 4" type="primary">Pdgfc</name>
</gene>
<evidence type="ECO:0000256" key="2">
    <source>
        <dbReference type="SAM" id="SignalP"/>
    </source>
</evidence>
<dbReference type="AGR" id="MGI:1859631"/>
<dbReference type="GeneTree" id="ENSGT00940000158645"/>
<sequence>MLLLGLLLLTSALAGQRTGTRAESNLSSKLQLSSDKEQNGRNYTQHLDWHRKEEKEH</sequence>
<feature type="compositionally biased region" description="Basic and acidic residues" evidence="1">
    <location>
        <begin position="47"/>
        <end position="57"/>
    </location>
</feature>
<dbReference type="VEuPathDB" id="HostDB:ENSMUSG00000028019"/>
<dbReference type="SMR" id="D6RGS6"/>
<feature type="compositionally biased region" description="Polar residues" evidence="1">
    <location>
        <begin position="18"/>
        <end position="33"/>
    </location>
</feature>
<dbReference type="Ensembl" id="ENSMUST00000129285.8">
    <property type="protein sequence ID" value="ENSMUSP00000118970.2"/>
    <property type="gene ID" value="ENSMUSG00000028019.10"/>
</dbReference>
<keyword evidence="5" id="KW-1185">Reference proteome</keyword>
<reference evidence="3 5" key="1">
    <citation type="journal article" date="2009" name="PLoS Biol.">
        <title>Lineage-specific biology revealed by a finished genome assembly of the mouse.</title>
        <authorList>
            <consortium name="Mouse Genome Sequencing Consortium"/>
            <person name="Church D.M."/>
            <person name="Goodstadt L."/>
            <person name="Hillier L.W."/>
            <person name="Zody M.C."/>
            <person name="Goldstein S."/>
            <person name="She X."/>
            <person name="Bult C.J."/>
            <person name="Agarwala R."/>
            <person name="Cherry J.L."/>
            <person name="DiCuccio M."/>
            <person name="Hlavina W."/>
            <person name="Kapustin Y."/>
            <person name="Meric P."/>
            <person name="Maglott D."/>
            <person name="Birtle Z."/>
            <person name="Marques A.C."/>
            <person name="Graves T."/>
            <person name="Zhou S."/>
            <person name="Teague B."/>
            <person name="Potamousis K."/>
            <person name="Churas C."/>
            <person name="Place M."/>
            <person name="Herschleb J."/>
            <person name="Runnheim R."/>
            <person name="Forrest D."/>
            <person name="Amos-Landgraf J."/>
            <person name="Schwartz D.C."/>
            <person name="Cheng Z."/>
            <person name="Lindblad-Toh K."/>
            <person name="Eichler E.E."/>
            <person name="Ponting C.P."/>
        </authorList>
    </citation>
    <scope>NUCLEOTIDE SEQUENCE [LARGE SCALE GENOMIC DNA]</scope>
    <source>
        <strain evidence="3 5">C57BL/6J</strain>
    </source>
</reference>